<keyword evidence="2" id="KW-1185">Reference proteome</keyword>
<evidence type="ECO:0000313" key="2">
    <source>
        <dbReference type="Proteomes" id="UP001055072"/>
    </source>
</evidence>
<reference evidence="1" key="1">
    <citation type="journal article" date="2021" name="Environ. Microbiol.">
        <title>Gene family expansions and transcriptome signatures uncover fungal adaptations to wood decay.</title>
        <authorList>
            <person name="Hage H."/>
            <person name="Miyauchi S."/>
            <person name="Viragh M."/>
            <person name="Drula E."/>
            <person name="Min B."/>
            <person name="Chaduli D."/>
            <person name="Navarro D."/>
            <person name="Favel A."/>
            <person name="Norest M."/>
            <person name="Lesage-Meessen L."/>
            <person name="Balint B."/>
            <person name="Merenyi Z."/>
            <person name="de Eugenio L."/>
            <person name="Morin E."/>
            <person name="Martinez A.T."/>
            <person name="Baldrian P."/>
            <person name="Stursova M."/>
            <person name="Martinez M.J."/>
            <person name="Novotny C."/>
            <person name="Magnuson J.K."/>
            <person name="Spatafora J.W."/>
            <person name="Maurice S."/>
            <person name="Pangilinan J."/>
            <person name="Andreopoulos W."/>
            <person name="LaButti K."/>
            <person name="Hundley H."/>
            <person name="Na H."/>
            <person name="Kuo A."/>
            <person name="Barry K."/>
            <person name="Lipzen A."/>
            <person name="Henrissat B."/>
            <person name="Riley R."/>
            <person name="Ahrendt S."/>
            <person name="Nagy L.G."/>
            <person name="Grigoriev I.V."/>
            <person name="Martin F."/>
            <person name="Rosso M.N."/>
        </authorList>
    </citation>
    <scope>NUCLEOTIDE SEQUENCE</scope>
    <source>
        <strain evidence="1">CBS 384.51</strain>
    </source>
</reference>
<organism evidence="1 2">
    <name type="scientific">Irpex rosettiformis</name>
    <dbReference type="NCBI Taxonomy" id="378272"/>
    <lineage>
        <taxon>Eukaryota</taxon>
        <taxon>Fungi</taxon>
        <taxon>Dikarya</taxon>
        <taxon>Basidiomycota</taxon>
        <taxon>Agaricomycotina</taxon>
        <taxon>Agaricomycetes</taxon>
        <taxon>Polyporales</taxon>
        <taxon>Irpicaceae</taxon>
        <taxon>Irpex</taxon>
    </lineage>
</organism>
<name>A0ACB8TM04_9APHY</name>
<evidence type="ECO:0000313" key="1">
    <source>
        <dbReference type="EMBL" id="KAI0083009.1"/>
    </source>
</evidence>
<sequence length="171" mass="19597">MSSWQSLRVNTQECDGQEEEEEYESDGSDATIRQTDYTLLGDVHREYMTGPIEDEEMEEYLTGDVDEREAEYMSETPEISPRIRMPQPQPSCHVDSHEKTNRMMAYLSGQLSESEKAEQGDMSNYEVIKDAAPSEIKGVELFEIEVEEGQWEEQCARCKWGMGGCQSVMRA</sequence>
<protein>
    <submittedName>
        <fullName evidence="1">Uncharacterized protein</fullName>
    </submittedName>
</protein>
<accession>A0ACB8TM04</accession>
<proteinExistence type="predicted"/>
<dbReference type="EMBL" id="MU275018">
    <property type="protein sequence ID" value="KAI0083009.1"/>
    <property type="molecule type" value="Genomic_DNA"/>
</dbReference>
<gene>
    <name evidence="1" type="ORF">BDY19DRAFT_998957</name>
</gene>
<comment type="caution">
    <text evidence="1">The sequence shown here is derived from an EMBL/GenBank/DDBJ whole genome shotgun (WGS) entry which is preliminary data.</text>
</comment>
<dbReference type="Proteomes" id="UP001055072">
    <property type="component" value="Unassembled WGS sequence"/>
</dbReference>